<reference evidence="2 3" key="1">
    <citation type="submission" date="2024-12" db="EMBL/GenBank/DDBJ databases">
        <title>The coexistence of Mycolicibacterium septicum and Mycolicibacterium nivoides in clinical samples.</title>
        <authorList>
            <person name="Wang C."/>
            <person name="Feng Y."/>
            <person name="Zong Z."/>
        </authorList>
    </citation>
    <scope>NUCLEOTIDE SEQUENCE [LARGE SCALE GENOMIC DNA]</scope>
    <source>
        <strain evidence="2 3">120309</strain>
    </source>
</reference>
<dbReference type="Pfam" id="PF19844">
    <property type="entry name" value="DUF6319"/>
    <property type="match status" value="1"/>
</dbReference>
<dbReference type="Proteomes" id="UP001635816">
    <property type="component" value="Unassembled WGS sequence"/>
</dbReference>
<keyword evidence="3" id="KW-1185">Reference proteome</keyword>
<dbReference type="InterPro" id="IPR046282">
    <property type="entry name" value="DUF6319"/>
</dbReference>
<sequence length="144" mass="15121">MTVDTQAPETLTTDSDTPDTLTSPTGSTPETDAPASEAPADDKPRKAPAKKAAGKRSKTIELTLTVTGTADGEWHAELKQGTTYLARNLAVAAAAVSRAAKELHDDLATPIDEIIEEARSQQAARVAALEAELEAARKVLSDLE</sequence>
<evidence type="ECO:0000313" key="2">
    <source>
        <dbReference type="EMBL" id="MFN6541653.1"/>
    </source>
</evidence>
<feature type="region of interest" description="Disordered" evidence="1">
    <location>
        <begin position="1"/>
        <end position="58"/>
    </location>
</feature>
<feature type="compositionally biased region" description="Low complexity" evidence="1">
    <location>
        <begin position="10"/>
        <end position="29"/>
    </location>
</feature>
<name>A0ABW9L118_9MYCO</name>
<dbReference type="RefSeq" id="WP_205266321.1">
    <property type="nucleotide sequence ID" value="NZ_JBKBDD010000001.1"/>
</dbReference>
<evidence type="ECO:0000313" key="3">
    <source>
        <dbReference type="Proteomes" id="UP001635816"/>
    </source>
</evidence>
<gene>
    <name evidence="2" type="ORF">ACK4CT_00540</name>
</gene>
<accession>A0ABW9L118</accession>
<feature type="compositionally biased region" description="Basic residues" evidence="1">
    <location>
        <begin position="46"/>
        <end position="57"/>
    </location>
</feature>
<evidence type="ECO:0000256" key="1">
    <source>
        <dbReference type="SAM" id="MobiDB-lite"/>
    </source>
</evidence>
<organism evidence="2 3">
    <name type="scientific">Mycolicibacterium nivoides</name>
    <dbReference type="NCBI Taxonomy" id="2487344"/>
    <lineage>
        <taxon>Bacteria</taxon>
        <taxon>Bacillati</taxon>
        <taxon>Actinomycetota</taxon>
        <taxon>Actinomycetes</taxon>
        <taxon>Mycobacteriales</taxon>
        <taxon>Mycobacteriaceae</taxon>
        <taxon>Mycolicibacterium</taxon>
    </lineage>
</organism>
<comment type="caution">
    <text evidence="2">The sequence shown here is derived from an EMBL/GenBank/DDBJ whole genome shotgun (WGS) entry which is preliminary data.</text>
</comment>
<dbReference type="EMBL" id="JBKBDD010000001">
    <property type="protein sequence ID" value="MFN6541653.1"/>
    <property type="molecule type" value="Genomic_DNA"/>
</dbReference>
<protein>
    <submittedName>
        <fullName evidence="2">DUF6319 family protein</fullName>
    </submittedName>
</protein>
<proteinExistence type="predicted"/>